<dbReference type="Gene3D" id="2.20.100.10">
    <property type="entry name" value="Thrombospondin type-1 (TSP1) repeat"/>
    <property type="match status" value="1"/>
</dbReference>
<dbReference type="FunFam" id="2.20.100.10:FF:000002">
    <property type="entry name" value="Unc-5 netrin receptor C"/>
    <property type="match status" value="1"/>
</dbReference>
<dbReference type="PRINTS" id="PR01705">
    <property type="entry name" value="TSP1REPEAT"/>
</dbReference>
<keyword evidence="3" id="KW-0732">Signal</keyword>
<dbReference type="OrthoDB" id="6051778at2759"/>
<sequence length="236" mass="26947">MRIWIGCLLNARKNFSLYTTTAAPSYFIMINDPNMLSMVVYQMFLLTTLLVVDGGWSEWNSWSNCTKAVGGIQTRKRECTNPEPAYGGKHCDGTSALLRGCSNMSSCREEAKNIFVETKINKHKYAMLFLKETKQISTIISAAIVSKQTPSVWKLQDGFKREVRPQQGYYHTVAKLQHNRVNTGLIQKDICCNRKIKYISLYSYFHIAPGIIYDREVKEINNKLSKFSVLAFTEEG</sequence>
<keyword evidence="4" id="KW-0677">Repeat</keyword>
<protein>
    <recommendedName>
        <fullName evidence="8">SUEL-type lectin domain-containing protein</fullName>
    </recommendedName>
</protein>
<dbReference type="Proteomes" id="UP000275408">
    <property type="component" value="Unassembled WGS sequence"/>
</dbReference>
<dbReference type="InterPro" id="IPR000884">
    <property type="entry name" value="TSP1_rpt"/>
</dbReference>
<dbReference type="Pfam" id="PF00090">
    <property type="entry name" value="TSP_1"/>
    <property type="match status" value="1"/>
</dbReference>
<evidence type="ECO:0000256" key="1">
    <source>
        <dbReference type="ARBA" id="ARBA00004613"/>
    </source>
</evidence>
<keyword evidence="5" id="KW-1015">Disulfide bond</keyword>
<reference evidence="6 7" key="1">
    <citation type="journal article" date="2018" name="Sci. Rep.">
        <title>Comparative analysis of the Pocillopora damicornis genome highlights role of immune system in coral evolution.</title>
        <authorList>
            <person name="Cunning R."/>
            <person name="Bay R.A."/>
            <person name="Gillette P."/>
            <person name="Baker A.C."/>
            <person name="Traylor-Knowles N."/>
        </authorList>
    </citation>
    <scope>NUCLEOTIDE SEQUENCE [LARGE SCALE GENOMIC DNA]</scope>
    <source>
        <strain evidence="6">RSMAS</strain>
        <tissue evidence="6">Whole animal</tissue>
    </source>
</reference>
<proteinExistence type="predicted"/>
<evidence type="ECO:0000256" key="3">
    <source>
        <dbReference type="ARBA" id="ARBA00022729"/>
    </source>
</evidence>
<organism evidence="6 7">
    <name type="scientific">Pocillopora damicornis</name>
    <name type="common">Cauliflower coral</name>
    <name type="synonym">Millepora damicornis</name>
    <dbReference type="NCBI Taxonomy" id="46731"/>
    <lineage>
        <taxon>Eukaryota</taxon>
        <taxon>Metazoa</taxon>
        <taxon>Cnidaria</taxon>
        <taxon>Anthozoa</taxon>
        <taxon>Hexacorallia</taxon>
        <taxon>Scleractinia</taxon>
        <taxon>Astrocoeniina</taxon>
        <taxon>Pocilloporidae</taxon>
        <taxon>Pocillopora</taxon>
    </lineage>
</organism>
<comment type="subcellular location">
    <subcellularLocation>
        <location evidence="1">Secreted</location>
    </subcellularLocation>
</comment>
<dbReference type="AlphaFoldDB" id="A0A3M6UNN0"/>
<dbReference type="InterPro" id="IPR052065">
    <property type="entry name" value="Compl_asym_regulator"/>
</dbReference>
<dbReference type="PROSITE" id="PS50092">
    <property type="entry name" value="TSP1"/>
    <property type="match status" value="1"/>
</dbReference>
<evidence type="ECO:0008006" key="8">
    <source>
        <dbReference type="Google" id="ProtNLM"/>
    </source>
</evidence>
<dbReference type="PANTHER" id="PTHR22906">
    <property type="entry name" value="PROPERDIN"/>
    <property type="match status" value="1"/>
</dbReference>
<dbReference type="PANTHER" id="PTHR22906:SF43">
    <property type="entry name" value="PROPERDIN"/>
    <property type="match status" value="1"/>
</dbReference>
<dbReference type="SUPFAM" id="SSF82895">
    <property type="entry name" value="TSP-1 type 1 repeat"/>
    <property type="match status" value="1"/>
</dbReference>
<evidence type="ECO:0000256" key="2">
    <source>
        <dbReference type="ARBA" id="ARBA00022525"/>
    </source>
</evidence>
<keyword evidence="2" id="KW-0964">Secreted</keyword>
<keyword evidence="7" id="KW-1185">Reference proteome</keyword>
<evidence type="ECO:0000313" key="7">
    <source>
        <dbReference type="Proteomes" id="UP000275408"/>
    </source>
</evidence>
<evidence type="ECO:0000256" key="4">
    <source>
        <dbReference type="ARBA" id="ARBA00022737"/>
    </source>
</evidence>
<evidence type="ECO:0000313" key="6">
    <source>
        <dbReference type="EMBL" id="RMX55266.1"/>
    </source>
</evidence>
<evidence type="ECO:0000256" key="5">
    <source>
        <dbReference type="ARBA" id="ARBA00023157"/>
    </source>
</evidence>
<name>A0A3M6UNN0_POCDA</name>
<accession>A0A3M6UNN0</accession>
<dbReference type="STRING" id="46731.A0A3M6UNN0"/>
<comment type="caution">
    <text evidence="6">The sequence shown here is derived from an EMBL/GenBank/DDBJ whole genome shotgun (WGS) entry which is preliminary data.</text>
</comment>
<dbReference type="EMBL" id="RCHS01001097">
    <property type="protein sequence ID" value="RMX55266.1"/>
    <property type="molecule type" value="Genomic_DNA"/>
</dbReference>
<gene>
    <name evidence="6" type="ORF">pdam_00021347</name>
</gene>
<dbReference type="InterPro" id="IPR036383">
    <property type="entry name" value="TSP1_rpt_sf"/>
</dbReference>